<dbReference type="SUPFAM" id="SSF56801">
    <property type="entry name" value="Acetyl-CoA synthetase-like"/>
    <property type="match status" value="1"/>
</dbReference>
<dbReference type="RefSeq" id="WP_378302159.1">
    <property type="nucleotide sequence ID" value="NZ_JBHUKS010000005.1"/>
</dbReference>
<dbReference type="Gene3D" id="3.40.50.12780">
    <property type="entry name" value="N-terminal domain of ligase-like"/>
    <property type="match status" value="1"/>
</dbReference>
<accession>A0ABW5H2S3</accession>
<reference evidence="4" key="1">
    <citation type="journal article" date="2019" name="Int. J. Syst. Evol. Microbiol.">
        <title>The Global Catalogue of Microorganisms (GCM) 10K type strain sequencing project: providing services to taxonomists for standard genome sequencing and annotation.</title>
        <authorList>
            <consortium name="The Broad Institute Genomics Platform"/>
            <consortium name="The Broad Institute Genome Sequencing Center for Infectious Disease"/>
            <person name="Wu L."/>
            <person name="Ma J."/>
        </authorList>
    </citation>
    <scope>NUCLEOTIDE SEQUENCE [LARGE SCALE GENOMIC DNA]</scope>
    <source>
        <strain evidence="4">CGMCC 4.7641</strain>
    </source>
</reference>
<dbReference type="PANTHER" id="PTHR43767:SF1">
    <property type="entry name" value="NONRIBOSOMAL PEPTIDE SYNTHASE PES1 (EUROFUNG)-RELATED"/>
    <property type="match status" value="1"/>
</dbReference>
<dbReference type="Proteomes" id="UP001597483">
    <property type="component" value="Unassembled WGS sequence"/>
</dbReference>
<dbReference type="PANTHER" id="PTHR43767">
    <property type="entry name" value="LONG-CHAIN-FATTY-ACID--COA LIGASE"/>
    <property type="match status" value="1"/>
</dbReference>
<proteinExistence type="predicted"/>
<dbReference type="InterPro" id="IPR000873">
    <property type="entry name" value="AMP-dep_synth/lig_dom"/>
</dbReference>
<sequence>MNLKSLCATRFRGLDPGRVFATGAKHHPAARVVLDHDLALYPEAGRALTFATLAALVDDLAGRLRTAGVTPGHYVAVYATHRFDLVLVACAASRLGAVPVMLASTSDGATAHALLAALDRPAFLVTDPAKLDGELAGVPVADQVTGVLTTSGARPGTTALDSLAPDGRPFPRVKSRDEPALVTHSSGTTGLPKLVVQSARSLYWHYRPQIRRARVLRLTGPLATCASFAHVRIWPMLAIAGRIGQTIAFVTDPEPGNAAEMLLRVQPEVVEAYPNVLQRWGELAGDPREPLAGIRLFRSTFDALHPQIMLRLLDASRRRLPLFSNGYGQSELGGIVGFVGTRWMLRRYGTRCVGYPVTGVRIKVVHEDGPDRPGRIYARARGRAIGIIGEQEQYERRFSDGWWELGDVGRRGRFGALYLLDREVDRIDGVDSTLSIEDTLLSRLPELVEIVVVRSAEGTPTPVVCTRDDRPLDPVRWRESSAEFAGLADPLQVRWRDLPATSTWKIRRPELRRRIEEGTLPLVGGLP</sequence>
<organism evidence="3 4">
    <name type="scientific">Amycolatopsis silviterrae</name>
    <dbReference type="NCBI Taxonomy" id="1656914"/>
    <lineage>
        <taxon>Bacteria</taxon>
        <taxon>Bacillati</taxon>
        <taxon>Actinomycetota</taxon>
        <taxon>Actinomycetes</taxon>
        <taxon>Pseudonocardiales</taxon>
        <taxon>Pseudonocardiaceae</taxon>
        <taxon>Amycolatopsis</taxon>
    </lineage>
</organism>
<dbReference type="InterPro" id="IPR042099">
    <property type="entry name" value="ANL_N_sf"/>
</dbReference>
<feature type="region of interest" description="Disordered" evidence="1">
    <location>
        <begin position="158"/>
        <end position="185"/>
    </location>
</feature>
<evidence type="ECO:0000259" key="2">
    <source>
        <dbReference type="Pfam" id="PF00501"/>
    </source>
</evidence>
<dbReference type="EMBL" id="JBHUKS010000005">
    <property type="protein sequence ID" value="MFD2467436.1"/>
    <property type="molecule type" value="Genomic_DNA"/>
</dbReference>
<dbReference type="InterPro" id="IPR020845">
    <property type="entry name" value="AMP-binding_CS"/>
</dbReference>
<name>A0ABW5H2S3_9PSEU</name>
<dbReference type="InterPro" id="IPR050237">
    <property type="entry name" value="ATP-dep_AMP-bd_enzyme"/>
</dbReference>
<dbReference type="PROSITE" id="PS00455">
    <property type="entry name" value="AMP_BINDING"/>
    <property type="match status" value="1"/>
</dbReference>
<evidence type="ECO:0000313" key="3">
    <source>
        <dbReference type="EMBL" id="MFD2467436.1"/>
    </source>
</evidence>
<gene>
    <name evidence="3" type="ORF">ACFSVL_08540</name>
</gene>
<evidence type="ECO:0000256" key="1">
    <source>
        <dbReference type="SAM" id="MobiDB-lite"/>
    </source>
</evidence>
<feature type="domain" description="AMP-dependent synthetase/ligase" evidence="2">
    <location>
        <begin position="23"/>
        <end position="381"/>
    </location>
</feature>
<keyword evidence="4" id="KW-1185">Reference proteome</keyword>
<evidence type="ECO:0000313" key="4">
    <source>
        <dbReference type="Proteomes" id="UP001597483"/>
    </source>
</evidence>
<dbReference type="Pfam" id="PF00501">
    <property type="entry name" value="AMP-binding"/>
    <property type="match status" value="1"/>
</dbReference>
<protein>
    <submittedName>
        <fullName evidence="3">Class I adenylate-forming enzyme family protein</fullName>
    </submittedName>
</protein>
<comment type="caution">
    <text evidence="3">The sequence shown here is derived from an EMBL/GenBank/DDBJ whole genome shotgun (WGS) entry which is preliminary data.</text>
</comment>